<keyword evidence="3" id="KW-1185">Reference proteome</keyword>
<organism evidence="2 3">
    <name type="scientific">Sporolactobacillus shoreicorticis</name>
    <dbReference type="NCBI Taxonomy" id="1923877"/>
    <lineage>
        <taxon>Bacteria</taxon>
        <taxon>Bacillati</taxon>
        <taxon>Bacillota</taxon>
        <taxon>Bacilli</taxon>
        <taxon>Bacillales</taxon>
        <taxon>Sporolactobacillaceae</taxon>
        <taxon>Sporolactobacillus</taxon>
    </lineage>
</organism>
<protein>
    <submittedName>
        <fullName evidence="2">ISAs1 family transposase</fullName>
    </submittedName>
</protein>
<comment type="caution">
    <text evidence="2">The sequence shown here is derived from an EMBL/GenBank/DDBJ whole genome shotgun (WGS) entry which is preliminary data.</text>
</comment>
<accession>A0ABW5S9Y5</accession>
<feature type="domain" description="Transposase IS4-like" evidence="1">
    <location>
        <begin position="1"/>
        <end position="131"/>
    </location>
</feature>
<evidence type="ECO:0000313" key="3">
    <source>
        <dbReference type="Proteomes" id="UP001597399"/>
    </source>
</evidence>
<reference evidence="3" key="1">
    <citation type="journal article" date="2019" name="Int. J. Syst. Evol. Microbiol.">
        <title>The Global Catalogue of Microorganisms (GCM) 10K type strain sequencing project: providing services to taxonomists for standard genome sequencing and annotation.</title>
        <authorList>
            <consortium name="The Broad Institute Genomics Platform"/>
            <consortium name="The Broad Institute Genome Sequencing Center for Infectious Disease"/>
            <person name="Wu L."/>
            <person name="Ma J."/>
        </authorList>
    </citation>
    <scope>NUCLEOTIDE SEQUENCE [LARGE SCALE GENOMIC DNA]</scope>
    <source>
        <strain evidence="3">TISTR 2466</strain>
    </source>
</reference>
<dbReference type="PANTHER" id="PTHR30298">
    <property type="entry name" value="H REPEAT-ASSOCIATED PREDICTED TRANSPOSASE"/>
    <property type="match status" value="1"/>
</dbReference>
<dbReference type="Proteomes" id="UP001597399">
    <property type="component" value="Unassembled WGS sequence"/>
</dbReference>
<dbReference type="InterPro" id="IPR047647">
    <property type="entry name" value="ISAs1_transpos"/>
</dbReference>
<gene>
    <name evidence="2" type="ORF">ACFSUE_22435</name>
</gene>
<dbReference type="Pfam" id="PF01609">
    <property type="entry name" value="DDE_Tnp_1"/>
    <property type="match status" value="1"/>
</dbReference>
<proteinExistence type="predicted"/>
<dbReference type="RefSeq" id="WP_381533548.1">
    <property type="nucleotide sequence ID" value="NZ_JBHUMQ010000071.1"/>
</dbReference>
<feature type="non-terminal residue" evidence="2">
    <location>
        <position position="187"/>
    </location>
</feature>
<dbReference type="PANTHER" id="PTHR30298:SF0">
    <property type="entry name" value="PROTEIN YBFL-RELATED"/>
    <property type="match status" value="1"/>
</dbReference>
<dbReference type="InterPro" id="IPR051698">
    <property type="entry name" value="Transposase_11-like"/>
</dbReference>
<dbReference type="NCBIfam" id="NF033564">
    <property type="entry name" value="transpos_ISAs1"/>
    <property type="match status" value="1"/>
</dbReference>
<sequence length="187" mass="21015">VVAIDGKTLRGSHHRAGNKRAIHTLCAWATEQKAVLAQQKVEGKTNEITVIPDLLDLLNLKGCVVTIDAMGCQKDIAAKIKENKADYVLALKGNQSSLHEDVQLYMEDAQKNAFKDIPHSSYKQVEKGHGRIDIRRYWTTDAIDFLNQKEEWNGLKSIGMVESERQIGDRVSVEHRFYLSSLPSDAK</sequence>
<feature type="non-terminal residue" evidence="2">
    <location>
        <position position="1"/>
    </location>
</feature>
<dbReference type="InterPro" id="IPR002559">
    <property type="entry name" value="Transposase_11"/>
</dbReference>
<evidence type="ECO:0000259" key="1">
    <source>
        <dbReference type="Pfam" id="PF01609"/>
    </source>
</evidence>
<dbReference type="EMBL" id="JBHUMQ010000071">
    <property type="protein sequence ID" value="MFD2696354.1"/>
    <property type="molecule type" value="Genomic_DNA"/>
</dbReference>
<evidence type="ECO:0000313" key="2">
    <source>
        <dbReference type="EMBL" id="MFD2696354.1"/>
    </source>
</evidence>
<name>A0ABW5S9Y5_9BACL</name>